<dbReference type="AlphaFoldDB" id="A0A1C0Z0M8"/>
<name>A0A1C0Z0M8_9BACL</name>
<gene>
    <name evidence="1" type="ORF">A6K76_05875</name>
</gene>
<proteinExistence type="predicted"/>
<reference evidence="1 2" key="1">
    <citation type="submission" date="2016-07" db="EMBL/GenBank/DDBJ databases">
        <title>Caryophanon latum genome sequencing.</title>
        <authorList>
            <person name="Verma A."/>
            <person name="Pal Y."/>
            <person name="Krishnamurthi S."/>
        </authorList>
    </citation>
    <scope>NUCLEOTIDE SEQUENCE [LARGE SCALE GENOMIC DNA]</scope>
    <source>
        <strain evidence="1 2">DSM 14151</strain>
    </source>
</reference>
<accession>A0A1C0Z0M8</accession>
<dbReference type="EMBL" id="MATO01000013">
    <property type="protein sequence ID" value="OCS92920.1"/>
    <property type="molecule type" value="Genomic_DNA"/>
</dbReference>
<dbReference type="OrthoDB" id="2374625at2"/>
<sequence>MKQTTYELDIVAPPQHVYDTLRNVDYWAHLAPNYDHHENMDARTSHWVMSGILPMKKIEADVTFVKEQRPTILAFVLRGKNEHFTIQGQVILTPNERGTHMFVQIKGGAEGMSAVLLNPLLHAALPSVTKKLAHRLAEKIEQTV</sequence>
<organism evidence="1 2">
    <name type="scientific">Caryophanon latum</name>
    <dbReference type="NCBI Taxonomy" id="33977"/>
    <lineage>
        <taxon>Bacteria</taxon>
        <taxon>Bacillati</taxon>
        <taxon>Bacillota</taxon>
        <taxon>Bacilli</taxon>
        <taxon>Bacillales</taxon>
        <taxon>Caryophanaceae</taxon>
        <taxon>Caryophanon</taxon>
    </lineage>
</organism>
<dbReference type="Proteomes" id="UP000093482">
    <property type="component" value="Unassembled WGS sequence"/>
</dbReference>
<evidence type="ECO:0000313" key="2">
    <source>
        <dbReference type="Proteomes" id="UP000093482"/>
    </source>
</evidence>
<evidence type="ECO:0008006" key="3">
    <source>
        <dbReference type="Google" id="ProtNLM"/>
    </source>
</evidence>
<dbReference type="InterPro" id="IPR023393">
    <property type="entry name" value="START-like_dom_sf"/>
</dbReference>
<dbReference type="CDD" id="cd07812">
    <property type="entry name" value="SRPBCC"/>
    <property type="match status" value="1"/>
</dbReference>
<comment type="caution">
    <text evidence="1">The sequence shown here is derived from an EMBL/GenBank/DDBJ whole genome shotgun (WGS) entry which is preliminary data.</text>
</comment>
<evidence type="ECO:0000313" key="1">
    <source>
        <dbReference type="EMBL" id="OCS92920.1"/>
    </source>
</evidence>
<dbReference type="SUPFAM" id="SSF55961">
    <property type="entry name" value="Bet v1-like"/>
    <property type="match status" value="1"/>
</dbReference>
<keyword evidence="2" id="KW-1185">Reference proteome</keyword>
<dbReference type="Gene3D" id="3.30.530.20">
    <property type="match status" value="1"/>
</dbReference>
<protein>
    <recommendedName>
        <fullName evidence="3">Carbon monoxide dehydrogenase</fullName>
    </recommendedName>
</protein>
<dbReference type="RefSeq" id="WP_066462141.1">
    <property type="nucleotide sequence ID" value="NZ_MATO01000013.1"/>
</dbReference>